<dbReference type="Gene3D" id="3.40.1410.10">
    <property type="entry name" value="Chorismate lyase-like"/>
    <property type="match status" value="1"/>
</dbReference>
<dbReference type="Proteomes" id="UP000474175">
    <property type="component" value="Unassembled WGS sequence"/>
</dbReference>
<accession>A0A6L9L9S4</accession>
<name>A0A6L9L9S4_9BACT</name>
<comment type="caution">
    <text evidence="5">The sequence shown here is derived from an EMBL/GenBank/DDBJ whole genome shotgun (WGS) entry which is preliminary data.</text>
</comment>
<evidence type="ECO:0000256" key="3">
    <source>
        <dbReference type="ARBA" id="ARBA00023163"/>
    </source>
</evidence>
<dbReference type="InterPro" id="IPR050679">
    <property type="entry name" value="Bact_HTH_transcr_reg"/>
</dbReference>
<dbReference type="PANTHER" id="PTHR44846:SF1">
    <property type="entry name" value="MANNOSYL-D-GLYCERATE TRANSPORT_METABOLISM SYSTEM REPRESSOR MNGR-RELATED"/>
    <property type="match status" value="1"/>
</dbReference>
<evidence type="ECO:0000256" key="1">
    <source>
        <dbReference type="ARBA" id="ARBA00023015"/>
    </source>
</evidence>
<keyword evidence="1" id="KW-0805">Transcription regulation</keyword>
<proteinExistence type="predicted"/>
<dbReference type="PANTHER" id="PTHR44846">
    <property type="entry name" value="MANNOSYL-D-GLYCERATE TRANSPORT/METABOLISM SYSTEM REPRESSOR MNGR-RELATED"/>
    <property type="match status" value="1"/>
</dbReference>
<dbReference type="InterPro" id="IPR000524">
    <property type="entry name" value="Tscrpt_reg_HTH_GntR"/>
</dbReference>
<evidence type="ECO:0000259" key="4">
    <source>
        <dbReference type="PROSITE" id="PS50949"/>
    </source>
</evidence>
<evidence type="ECO:0000256" key="2">
    <source>
        <dbReference type="ARBA" id="ARBA00023125"/>
    </source>
</evidence>
<evidence type="ECO:0000313" key="6">
    <source>
        <dbReference type="Proteomes" id="UP000474175"/>
    </source>
</evidence>
<dbReference type="SMART" id="SM00345">
    <property type="entry name" value="HTH_GNTR"/>
    <property type="match status" value="1"/>
</dbReference>
<dbReference type="PROSITE" id="PS50949">
    <property type="entry name" value="HTH_GNTR"/>
    <property type="match status" value="1"/>
</dbReference>
<organism evidence="5 6">
    <name type="scientific">Spirosoma terrae</name>
    <dbReference type="NCBI Taxonomy" id="1968276"/>
    <lineage>
        <taxon>Bacteria</taxon>
        <taxon>Pseudomonadati</taxon>
        <taxon>Bacteroidota</taxon>
        <taxon>Cytophagia</taxon>
        <taxon>Cytophagales</taxon>
        <taxon>Cytophagaceae</taxon>
        <taxon>Spirosoma</taxon>
    </lineage>
</organism>
<evidence type="ECO:0000313" key="5">
    <source>
        <dbReference type="EMBL" id="NDU97284.1"/>
    </source>
</evidence>
<dbReference type="InterPro" id="IPR011663">
    <property type="entry name" value="UTRA"/>
</dbReference>
<dbReference type="CDD" id="cd07377">
    <property type="entry name" value="WHTH_GntR"/>
    <property type="match status" value="1"/>
</dbReference>
<dbReference type="SMART" id="SM00866">
    <property type="entry name" value="UTRA"/>
    <property type="match status" value="1"/>
</dbReference>
<keyword evidence="6" id="KW-1185">Reference proteome</keyword>
<dbReference type="EMBL" id="JAAFZH010000010">
    <property type="protein sequence ID" value="NDU97284.1"/>
    <property type="molecule type" value="Genomic_DNA"/>
</dbReference>
<dbReference type="Pfam" id="PF00392">
    <property type="entry name" value="GntR"/>
    <property type="match status" value="1"/>
</dbReference>
<dbReference type="InterPro" id="IPR028978">
    <property type="entry name" value="Chorismate_lyase_/UTRA_dom_sf"/>
</dbReference>
<reference evidence="5 6" key="1">
    <citation type="submission" date="2020-02" db="EMBL/GenBank/DDBJ databases">
        <title>Draft genome sequence of two Spirosoma agri KCTC 52727 and Spirosoma terrae KCTC 52035.</title>
        <authorList>
            <person name="Rojas J."/>
            <person name="Ambika Manirajan B."/>
            <person name="Suarez C."/>
            <person name="Ratering S."/>
            <person name="Schnell S."/>
        </authorList>
    </citation>
    <scope>NUCLEOTIDE SEQUENCE [LARGE SCALE GENOMIC DNA]</scope>
    <source>
        <strain evidence="5 6">KCTC 52035</strain>
    </source>
</reference>
<protein>
    <submittedName>
        <fullName evidence="5">GntR family transcriptional regulator</fullName>
    </submittedName>
</protein>
<dbReference type="InterPro" id="IPR036390">
    <property type="entry name" value="WH_DNA-bd_sf"/>
</dbReference>
<dbReference type="InterPro" id="IPR036388">
    <property type="entry name" value="WH-like_DNA-bd_sf"/>
</dbReference>
<dbReference type="AlphaFoldDB" id="A0A6L9L9S4"/>
<keyword evidence="2" id="KW-0238">DNA-binding</keyword>
<dbReference type="Gene3D" id="1.10.10.10">
    <property type="entry name" value="Winged helix-like DNA-binding domain superfamily/Winged helix DNA-binding domain"/>
    <property type="match status" value="1"/>
</dbReference>
<keyword evidence="3" id="KW-0804">Transcription</keyword>
<dbReference type="GO" id="GO:0045892">
    <property type="term" value="P:negative regulation of DNA-templated transcription"/>
    <property type="evidence" value="ECO:0007669"/>
    <property type="project" value="TreeGrafter"/>
</dbReference>
<sequence>MKKEEVTPELRVDKAKFIALSELIIDKIKTGELQPGDQIPSENELIKTFNISNTTARKTLLEIESKGWARRIKGKGTYVLNRTEDHHLLRTLGSIYATRRGFHDSLIAEGFTPKNIVLEKTVLPDGVSSEINGRHFIIAGPVMKLHQLRYADELLIKDEVKYISLTLCPKINRVPTEISYFKVYEDNYRLKIMEVQQTLGVKILEPNTTNFDLSKPTPVFVLDSAVICEGDQIVEIEQSYYHGDKYKFAVIANPEHAPRQVNPFPDIN</sequence>
<dbReference type="GO" id="GO:0003700">
    <property type="term" value="F:DNA-binding transcription factor activity"/>
    <property type="evidence" value="ECO:0007669"/>
    <property type="project" value="InterPro"/>
</dbReference>
<dbReference type="Pfam" id="PF07702">
    <property type="entry name" value="UTRA"/>
    <property type="match status" value="1"/>
</dbReference>
<dbReference type="SUPFAM" id="SSF64288">
    <property type="entry name" value="Chorismate lyase-like"/>
    <property type="match status" value="1"/>
</dbReference>
<gene>
    <name evidence="5" type="ORF">GK108_20545</name>
</gene>
<dbReference type="SUPFAM" id="SSF46785">
    <property type="entry name" value="Winged helix' DNA-binding domain"/>
    <property type="match status" value="1"/>
</dbReference>
<dbReference type="RefSeq" id="WP_163952571.1">
    <property type="nucleotide sequence ID" value="NZ_JAAFZH010000010.1"/>
</dbReference>
<feature type="domain" description="HTH gntR-type" evidence="4">
    <location>
        <begin position="14"/>
        <end position="82"/>
    </location>
</feature>
<dbReference type="GO" id="GO:0003677">
    <property type="term" value="F:DNA binding"/>
    <property type="evidence" value="ECO:0007669"/>
    <property type="project" value="UniProtKB-KW"/>
</dbReference>